<accession>A0A9D7XEQ3</accession>
<gene>
    <name evidence="1" type="ORF">IPO85_17995</name>
</gene>
<sequence>MFKCRVDDSGNQICGNTSFFPVFSDYTSTDILGIQTGLYDSTDWVNDTNWLICEENLFPQFQNLTKGFEKYSNIQISPAFPNPTNSSIIFNYSKESDVRFSFRIVNKNLKIIRSLDSIYNNSVLINVKDVVSASDKIVRIYYFFERNDSCLYKGHGDLKIN</sequence>
<organism evidence="1 2">
    <name type="scientific">Candidatus Defluviibacterium haderslevense</name>
    <dbReference type="NCBI Taxonomy" id="2981993"/>
    <lineage>
        <taxon>Bacteria</taxon>
        <taxon>Pseudomonadati</taxon>
        <taxon>Bacteroidota</taxon>
        <taxon>Saprospiria</taxon>
        <taxon>Saprospirales</taxon>
        <taxon>Saprospiraceae</taxon>
        <taxon>Candidatus Defluviibacterium</taxon>
    </lineage>
</organism>
<name>A0A9D7XEQ3_9BACT</name>
<dbReference type="AlphaFoldDB" id="A0A9D7XEQ3"/>
<dbReference type="Proteomes" id="UP000808349">
    <property type="component" value="Unassembled WGS sequence"/>
</dbReference>
<dbReference type="EMBL" id="JADKFW010000019">
    <property type="protein sequence ID" value="MBK9719364.1"/>
    <property type="molecule type" value="Genomic_DNA"/>
</dbReference>
<reference evidence="1 2" key="1">
    <citation type="submission" date="2020-10" db="EMBL/GenBank/DDBJ databases">
        <title>Connecting structure to function with the recovery of over 1000 high-quality activated sludge metagenome-assembled genomes encoding full-length rRNA genes using long-read sequencing.</title>
        <authorList>
            <person name="Singleton C.M."/>
            <person name="Petriglieri F."/>
            <person name="Kristensen J.M."/>
            <person name="Kirkegaard R.H."/>
            <person name="Michaelsen T.Y."/>
            <person name="Andersen M.H."/>
            <person name="Karst S.M."/>
            <person name="Dueholm M.S."/>
            <person name="Nielsen P.H."/>
            <person name="Albertsen M."/>
        </authorList>
    </citation>
    <scope>NUCLEOTIDE SEQUENCE [LARGE SCALE GENOMIC DNA]</scope>
    <source>
        <strain evidence="1">Ribe_18-Q3-R11-54_BAT3C.373</strain>
    </source>
</reference>
<protein>
    <submittedName>
        <fullName evidence="1">Uncharacterized protein</fullName>
    </submittedName>
</protein>
<evidence type="ECO:0000313" key="2">
    <source>
        <dbReference type="Proteomes" id="UP000808349"/>
    </source>
</evidence>
<comment type="caution">
    <text evidence="1">The sequence shown here is derived from an EMBL/GenBank/DDBJ whole genome shotgun (WGS) entry which is preliminary data.</text>
</comment>
<proteinExistence type="predicted"/>
<evidence type="ECO:0000313" key="1">
    <source>
        <dbReference type="EMBL" id="MBK9719364.1"/>
    </source>
</evidence>